<dbReference type="Proteomes" id="UP000251135">
    <property type="component" value="Unassembled WGS sequence"/>
</dbReference>
<dbReference type="SUPFAM" id="SSF53850">
    <property type="entry name" value="Periplasmic binding protein-like II"/>
    <property type="match status" value="1"/>
</dbReference>
<dbReference type="Gene3D" id="3.40.190.10">
    <property type="entry name" value="Periplasmic binding protein-like II"/>
    <property type="match status" value="2"/>
</dbReference>
<organism evidence="2 3">
    <name type="scientific">Arcobacter caeni</name>
    <dbReference type="NCBI Taxonomy" id="1912877"/>
    <lineage>
        <taxon>Bacteria</taxon>
        <taxon>Pseudomonadati</taxon>
        <taxon>Campylobacterota</taxon>
        <taxon>Epsilonproteobacteria</taxon>
        <taxon>Campylobacterales</taxon>
        <taxon>Arcobacteraceae</taxon>
        <taxon>Arcobacter</taxon>
    </lineage>
</organism>
<dbReference type="PANTHER" id="PTHR30024:SF48">
    <property type="entry name" value="ABC TRANSPORTER SUBSTRATE-BINDING PROTEIN"/>
    <property type="match status" value="1"/>
</dbReference>
<accession>A0A363D3Y1</accession>
<dbReference type="RefSeq" id="WP_108557929.1">
    <property type="nucleotide sequence ID" value="NZ_MUXE01000002.1"/>
</dbReference>
<reference evidence="2 3" key="1">
    <citation type="submission" date="2017-02" db="EMBL/GenBank/DDBJ databases">
        <title>Arcobacter caeni sp. nov, a new Arcobacter species isolated from reclaimed water.</title>
        <authorList>
            <person name="Figueras M.J."/>
            <person name="Perez-Cataluna A."/>
            <person name="Salas-Masso N."/>
        </authorList>
    </citation>
    <scope>NUCLEOTIDE SEQUENCE [LARGE SCALE GENOMIC DNA]</scope>
    <source>
        <strain evidence="2 3">RW17-10</strain>
    </source>
</reference>
<evidence type="ECO:0000313" key="3">
    <source>
        <dbReference type="Proteomes" id="UP000251135"/>
    </source>
</evidence>
<dbReference type="OrthoDB" id="286202at2"/>
<feature type="domain" description="SsuA/THI5-like" evidence="1">
    <location>
        <begin position="98"/>
        <end position="238"/>
    </location>
</feature>
<comment type="caution">
    <text evidence="2">The sequence shown here is derived from an EMBL/GenBank/DDBJ whole genome shotgun (WGS) entry which is preliminary data.</text>
</comment>
<gene>
    <name evidence="2" type="ORF">B0174_01770</name>
</gene>
<dbReference type="InterPro" id="IPR015168">
    <property type="entry name" value="SsuA/THI5"/>
</dbReference>
<dbReference type="EMBL" id="MUXE01000002">
    <property type="protein sequence ID" value="PUE66021.1"/>
    <property type="molecule type" value="Genomic_DNA"/>
</dbReference>
<dbReference type="AlphaFoldDB" id="A0A363D3Y1"/>
<protein>
    <recommendedName>
        <fullName evidence="1">SsuA/THI5-like domain-containing protein</fullName>
    </recommendedName>
</protein>
<evidence type="ECO:0000313" key="2">
    <source>
        <dbReference type="EMBL" id="PUE66021.1"/>
    </source>
</evidence>
<evidence type="ECO:0000259" key="1">
    <source>
        <dbReference type="Pfam" id="PF09084"/>
    </source>
</evidence>
<sequence>MLYKLITIIFLSITSLCAQESLKIGVLAFGTVNWELNVIKSHKLDEKYGFNLEIVNLASKNAQLVALQAKSVDIIVNDWVWVNTQKANGKDFNFYPYSKATGTLVVNEANNIKTLLDLKGKELGIAGGAYDKTWLLFRAYSKNKYDIDLKDIVTPVYASAPILYKKMQDKSLEASINFWQFNSKLENENIKHLVEIEEVYKDLGLKEDVSFVGWVFNKDFGLTNKDLINSFLKASIESKNILKTNDKEWDRIKPIMEVKSNGEFQALKDGYKKGIIENFDESNISDLQKVYKILSQDSSEDLGKSTSLNNDIFWKFDSK</sequence>
<keyword evidence="3" id="KW-1185">Reference proteome</keyword>
<dbReference type="Pfam" id="PF09084">
    <property type="entry name" value="NMT1"/>
    <property type="match status" value="1"/>
</dbReference>
<proteinExistence type="predicted"/>
<name>A0A363D3Y1_9BACT</name>
<dbReference type="PANTHER" id="PTHR30024">
    <property type="entry name" value="ALIPHATIC SULFONATES-BINDING PROTEIN-RELATED"/>
    <property type="match status" value="1"/>
</dbReference>